<proteinExistence type="predicted"/>
<organism evidence="1 2">
    <name type="scientific">Pyrenophora teres f. teres</name>
    <dbReference type="NCBI Taxonomy" id="97479"/>
    <lineage>
        <taxon>Eukaryota</taxon>
        <taxon>Fungi</taxon>
        <taxon>Dikarya</taxon>
        <taxon>Ascomycota</taxon>
        <taxon>Pezizomycotina</taxon>
        <taxon>Dothideomycetes</taxon>
        <taxon>Pleosporomycetidae</taxon>
        <taxon>Pleosporales</taxon>
        <taxon>Pleosporineae</taxon>
        <taxon>Pleosporaceae</taxon>
        <taxon>Pyrenophora</taxon>
    </lineage>
</organism>
<name>A0A6S6WGS3_9PLEO</name>
<dbReference type="Proteomes" id="UP000472372">
    <property type="component" value="Chromosome 11"/>
</dbReference>
<evidence type="ECO:0000313" key="1">
    <source>
        <dbReference type="EMBL" id="CAE7217220.1"/>
    </source>
</evidence>
<accession>A0A6S6WGS3</accession>
<sequence>MRVTIASTAFLMLLGIDQALAKWEGYGCCGAPTQGPTGAPAEWCENLPLVENGHRGFMLCCIEASLEFGNGPDPFPKVCQDAQFLNQQYITEHEGMELCESGGRTGFKACARRHERYRE</sequence>
<protein>
    <submittedName>
        <fullName evidence="1">Uncharacterized protein</fullName>
    </submittedName>
</protein>
<dbReference type="AlphaFoldDB" id="A0A6S6WGS3"/>
<evidence type="ECO:0000313" key="2">
    <source>
        <dbReference type="Proteomes" id="UP000472372"/>
    </source>
</evidence>
<gene>
    <name evidence="1" type="ORF">PTTW11_10930</name>
</gene>
<dbReference type="EMBL" id="HG992987">
    <property type="protein sequence ID" value="CAE7217220.1"/>
    <property type="molecule type" value="Genomic_DNA"/>
</dbReference>
<reference evidence="1" key="1">
    <citation type="submission" date="2021-02" db="EMBL/GenBank/DDBJ databases">
        <authorList>
            <person name="Syme A R."/>
            <person name="Syme A R."/>
            <person name="Moolhuijzen P."/>
        </authorList>
    </citation>
    <scope>NUCLEOTIDE SEQUENCE</scope>
    <source>
        <strain evidence="1">W1-1</strain>
    </source>
</reference>